<dbReference type="HAMAP" id="MF_00013">
    <property type="entry name" value="LipB"/>
    <property type="match status" value="1"/>
</dbReference>
<comment type="similarity">
    <text evidence="5 6">Belongs to the LipB family.</text>
</comment>
<dbReference type="STRING" id="1294263.JCM21531_1643"/>
<dbReference type="OrthoDB" id="9787061at2"/>
<evidence type="ECO:0000256" key="4">
    <source>
        <dbReference type="ARBA" id="ARBA00024732"/>
    </source>
</evidence>
<dbReference type="RefSeq" id="WP_038288196.1">
    <property type="nucleotide sequence ID" value="NZ_BAVR01000015.1"/>
</dbReference>
<dbReference type="NCBIfam" id="NF010925">
    <property type="entry name" value="PRK14345.1"/>
    <property type="match status" value="1"/>
</dbReference>
<dbReference type="InterPro" id="IPR000544">
    <property type="entry name" value="Octanoyltransferase"/>
</dbReference>
<comment type="caution">
    <text evidence="11">The sequence shown here is derived from an EMBL/GenBank/DDBJ whole genome shotgun (WGS) entry which is preliminary data.</text>
</comment>
<comment type="function">
    <text evidence="4 5 6">Catalyzes the transfer of endogenously produced octanoic acid from octanoyl-acyl-carrier-protein onto the lipoyl domains of lipoate-dependent enzymes. Lipoyl-ACP can also act as a substrate although octanoyl-ACP is likely to be the physiological substrate.</text>
</comment>
<dbReference type="InterPro" id="IPR045864">
    <property type="entry name" value="aa-tRNA-synth_II/BPL/LPL"/>
</dbReference>
<evidence type="ECO:0000259" key="10">
    <source>
        <dbReference type="PROSITE" id="PS51733"/>
    </source>
</evidence>
<comment type="subcellular location">
    <subcellularLocation>
        <location evidence="5">Cytoplasm</location>
    </subcellularLocation>
</comment>
<evidence type="ECO:0000256" key="6">
    <source>
        <dbReference type="PIRNR" id="PIRNR016262"/>
    </source>
</evidence>
<dbReference type="PANTHER" id="PTHR10993">
    <property type="entry name" value="OCTANOYLTRANSFERASE"/>
    <property type="match status" value="1"/>
</dbReference>
<dbReference type="InterPro" id="IPR020605">
    <property type="entry name" value="Octanoyltransferase_CS"/>
</dbReference>
<comment type="miscellaneous">
    <text evidence="5">In the reaction, the free carboxyl group of octanoic acid is attached via an amide linkage to the epsilon-amino group of a specific lysine residue of lipoyl domains of lipoate-dependent enzymes.</text>
</comment>
<dbReference type="PANTHER" id="PTHR10993:SF7">
    <property type="entry name" value="LIPOYLTRANSFERASE 2, MITOCHONDRIAL-RELATED"/>
    <property type="match status" value="1"/>
</dbReference>
<name>W4V637_9FIRM</name>
<protein>
    <recommendedName>
        <fullName evidence="5 6">Octanoyltransferase</fullName>
        <ecNumber evidence="5 6">2.3.1.181</ecNumber>
    </recommendedName>
    <alternativeName>
        <fullName evidence="5">Lipoate-protein ligase B</fullName>
    </alternativeName>
    <alternativeName>
        <fullName evidence="5">Lipoyl/octanoyl transferase</fullName>
    </alternativeName>
    <alternativeName>
        <fullName evidence="5">Octanoyl-[acyl-carrier-protein]-protein N-octanoyltransferase</fullName>
    </alternativeName>
</protein>
<evidence type="ECO:0000256" key="8">
    <source>
        <dbReference type="PIRSR" id="PIRSR016262-2"/>
    </source>
</evidence>
<dbReference type="PROSITE" id="PS51733">
    <property type="entry name" value="BPL_LPL_CATALYTIC"/>
    <property type="match status" value="1"/>
</dbReference>
<evidence type="ECO:0000256" key="3">
    <source>
        <dbReference type="ARBA" id="ARBA00023315"/>
    </source>
</evidence>
<comment type="pathway">
    <text evidence="1 5 6">Protein modification; protein lipoylation via endogenous pathway; protein N(6)-(lipoyl)lysine from octanoyl-[acyl-carrier-protein]: step 1/2.</text>
</comment>
<dbReference type="Proteomes" id="UP000019109">
    <property type="component" value="Unassembled WGS sequence"/>
</dbReference>
<evidence type="ECO:0000313" key="12">
    <source>
        <dbReference type="Proteomes" id="UP000019109"/>
    </source>
</evidence>
<dbReference type="PIRSF" id="PIRSF016262">
    <property type="entry name" value="LPLase"/>
    <property type="match status" value="1"/>
</dbReference>
<reference evidence="11" key="1">
    <citation type="journal article" date="2014" name="Genome Announc.">
        <title>Draft Genome Sequence of Clostridium straminisolvens Strain JCM 21531T, Isolated from a Cellulose-Degrading Bacterial Community.</title>
        <authorList>
            <person name="Yuki M."/>
            <person name="Oshima K."/>
            <person name="Suda W."/>
            <person name="Sakamoto M."/>
            <person name="Kitamura K."/>
            <person name="Iida T."/>
            <person name="Hattori M."/>
            <person name="Ohkuma M."/>
        </authorList>
    </citation>
    <scope>NUCLEOTIDE SEQUENCE [LARGE SCALE GENOMIC DNA]</scope>
    <source>
        <strain evidence="11">JCM 21531</strain>
    </source>
</reference>
<dbReference type="EC" id="2.3.1.181" evidence="5 6"/>
<dbReference type="CDD" id="cd16444">
    <property type="entry name" value="LipB"/>
    <property type="match status" value="1"/>
</dbReference>
<dbReference type="UniPathway" id="UPA00538">
    <property type="reaction ID" value="UER00592"/>
</dbReference>
<evidence type="ECO:0000313" key="11">
    <source>
        <dbReference type="EMBL" id="GAE88214.1"/>
    </source>
</evidence>
<proteinExistence type="inferred from homology"/>
<organism evidence="11 12">
    <name type="scientific">Acetivibrio straminisolvens JCM 21531</name>
    <dbReference type="NCBI Taxonomy" id="1294263"/>
    <lineage>
        <taxon>Bacteria</taxon>
        <taxon>Bacillati</taxon>
        <taxon>Bacillota</taxon>
        <taxon>Clostridia</taxon>
        <taxon>Eubacteriales</taxon>
        <taxon>Oscillospiraceae</taxon>
        <taxon>Acetivibrio</taxon>
    </lineage>
</organism>
<gene>
    <name evidence="5" type="primary">lipB</name>
    <name evidence="11" type="ORF">JCM21531_1643</name>
</gene>
<dbReference type="SUPFAM" id="SSF55681">
    <property type="entry name" value="Class II aaRS and biotin synthetases"/>
    <property type="match status" value="1"/>
</dbReference>
<evidence type="ECO:0000256" key="5">
    <source>
        <dbReference type="HAMAP-Rule" id="MF_00013"/>
    </source>
</evidence>
<evidence type="ECO:0000256" key="9">
    <source>
        <dbReference type="PIRSR" id="PIRSR016262-3"/>
    </source>
</evidence>
<evidence type="ECO:0000256" key="1">
    <source>
        <dbReference type="ARBA" id="ARBA00004821"/>
    </source>
</evidence>
<keyword evidence="5" id="KW-0963">Cytoplasm</keyword>
<accession>W4V637</accession>
<keyword evidence="2 5" id="KW-0808">Transferase</keyword>
<feature type="binding site" evidence="5 8">
    <location>
        <begin position="157"/>
        <end position="159"/>
    </location>
    <ligand>
        <name>substrate</name>
    </ligand>
</feature>
<evidence type="ECO:0000256" key="2">
    <source>
        <dbReference type="ARBA" id="ARBA00022679"/>
    </source>
</evidence>
<dbReference type="GO" id="GO:0005737">
    <property type="term" value="C:cytoplasm"/>
    <property type="evidence" value="ECO:0007669"/>
    <property type="project" value="UniProtKB-SubCell"/>
</dbReference>
<dbReference type="EMBL" id="BAVR01000015">
    <property type="protein sequence ID" value="GAE88214.1"/>
    <property type="molecule type" value="Genomic_DNA"/>
</dbReference>
<evidence type="ECO:0000256" key="7">
    <source>
        <dbReference type="PIRSR" id="PIRSR016262-1"/>
    </source>
</evidence>
<dbReference type="GO" id="GO:0009249">
    <property type="term" value="P:protein lipoylation"/>
    <property type="evidence" value="ECO:0007669"/>
    <property type="project" value="InterPro"/>
</dbReference>
<dbReference type="NCBIfam" id="TIGR00214">
    <property type="entry name" value="lipB"/>
    <property type="match status" value="1"/>
</dbReference>
<feature type="site" description="Lowers pKa of active site Cys" evidence="5 9">
    <location>
        <position position="141"/>
    </location>
</feature>
<dbReference type="AlphaFoldDB" id="W4V637"/>
<dbReference type="PROSITE" id="PS01313">
    <property type="entry name" value="LIPB"/>
    <property type="match status" value="1"/>
</dbReference>
<sequence length="221" mass="25604">MSTCNLILPGCMEYSRALELQKKLLNMRYENAINDTLILLEHSHVYTVGRNGNIKNLLVDESFLDQRSIKLFKITRGGDITYHGPGQLVGYPIVDLNGYGRSVHRFMSMMENLFIRLLKEEFGILAETDEKYPGIWVNNSKLTAFGFGVKKWITYHGFAFNVNTDMSYFSNIIPCGIKDKGVTSLENILNRRVNFEDIMMMVSDYFKKIFGYKEMLQVRYE</sequence>
<dbReference type="GO" id="GO:0033819">
    <property type="term" value="F:lipoyl(octanoyl) transferase activity"/>
    <property type="evidence" value="ECO:0007669"/>
    <property type="project" value="UniProtKB-EC"/>
</dbReference>
<feature type="domain" description="BPL/LPL catalytic" evidence="10">
    <location>
        <begin position="31"/>
        <end position="214"/>
    </location>
</feature>
<keyword evidence="12" id="KW-1185">Reference proteome</keyword>
<dbReference type="Pfam" id="PF21948">
    <property type="entry name" value="LplA-B_cat"/>
    <property type="match status" value="1"/>
</dbReference>
<comment type="catalytic activity">
    <reaction evidence="5 6">
        <text>octanoyl-[ACP] + L-lysyl-[protein] = N(6)-octanoyl-L-lysyl-[protein] + holo-[ACP] + H(+)</text>
        <dbReference type="Rhea" id="RHEA:17665"/>
        <dbReference type="Rhea" id="RHEA-COMP:9636"/>
        <dbReference type="Rhea" id="RHEA-COMP:9685"/>
        <dbReference type="Rhea" id="RHEA-COMP:9752"/>
        <dbReference type="Rhea" id="RHEA-COMP:9928"/>
        <dbReference type="ChEBI" id="CHEBI:15378"/>
        <dbReference type="ChEBI" id="CHEBI:29969"/>
        <dbReference type="ChEBI" id="CHEBI:64479"/>
        <dbReference type="ChEBI" id="CHEBI:78463"/>
        <dbReference type="ChEBI" id="CHEBI:78809"/>
        <dbReference type="EC" id="2.3.1.181"/>
    </reaction>
</comment>
<keyword evidence="3 5" id="KW-0012">Acyltransferase</keyword>
<dbReference type="InterPro" id="IPR004143">
    <property type="entry name" value="BPL_LPL_catalytic"/>
</dbReference>
<feature type="binding site" evidence="5 8">
    <location>
        <begin position="144"/>
        <end position="146"/>
    </location>
    <ligand>
        <name>substrate</name>
    </ligand>
</feature>
<dbReference type="Gene3D" id="3.30.930.10">
    <property type="entry name" value="Bira Bifunctional Protein, Domain 2"/>
    <property type="match status" value="1"/>
</dbReference>
<feature type="binding site" evidence="5 8">
    <location>
        <begin position="76"/>
        <end position="83"/>
    </location>
    <ligand>
        <name>substrate</name>
    </ligand>
</feature>
<feature type="active site" description="Acyl-thioester intermediate" evidence="5 7">
    <location>
        <position position="175"/>
    </location>
</feature>